<keyword evidence="3" id="KW-1185">Reference proteome</keyword>
<dbReference type="SUPFAM" id="SSF88723">
    <property type="entry name" value="PIN domain-like"/>
    <property type="match status" value="1"/>
</dbReference>
<gene>
    <name evidence="2" type="ORF">ADUPG1_008749</name>
</gene>
<comment type="caution">
    <text evidence="2">The sequence shown here is derived from an EMBL/GenBank/DDBJ whole genome shotgun (WGS) entry which is preliminary data.</text>
</comment>
<feature type="region of interest" description="Disordered" evidence="1">
    <location>
        <begin position="480"/>
        <end position="515"/>
    </location>
</feature>
<feature type="compositionally biased region" description="Basic and acidic residues" evidence="1">
    <location>
        <begin position="480"/>
        <end position="490"/>
    </location>
</feature>
<sequence length="988" mass="111021">MGVCHITSYVLNSTHLLHKTSLHKLRKKTSHVIIDFPAILYHFSSLLPKNRFYDYLLLINYIDIFITSFLQLKFTVHIIADGCVPSAKLRNPKVIIPRRQRNLVGNISLGVDICSSSSVDNGFSVCYSFFPVVWDYLRRMASMKQFDHMIDLVIAVNGEADSSIITYASFYRGVVIGKDSDFMVSPFVSCYFPLQGCDFSQLLSPLIAEKNAVTKPDRYSIISFDSNPIAATSCLPKIEPYHVNIQHAPISVMFPHELASSLSLTQLQLPFLAFLLGDDRIDSDIASNNRKKLISYLRYESGPSGMSKRKKKKNKGSKKQAKKSKSAKKNFFSFLPHSVLSSSKRDNTVNQAARLLFQLGYSCSESQKHKQSAVLIGKVLGYSKAEMDRVLDGHKGDIWGGSPKPESISMSSSLFRDYSKIEHLRKSEDEDQKEDILDPSALAKDIQDMSVSESFVPSSSSSHSDTSLCVDRICKLDEGKTEKKHEKEGEVLSDGGDTISSSSLSSSSLSSPQSMIKEDSKDILPMYHVKSDPDDISSSSFSLVSEAPYILVNKALSQELSVPTSFARSFIDTHGQYYSKRILNFICMMFCDIFFNPQAKSDIKDGRDDESFDRIPCHCLSDNILGSIFRICSSHSPEKQSSSSATVSHSSSLISIIKLGVIIQPHLWELGVEWNSFLASVSEESCQGSVDKRDRSMAMLSFGQCWSHTCFAWHCAEQWIRIVSQDCLMGEMSSRICSKGWWKTKLPHEIMVSSIESSPISPLCCPIDESLYSFNSESIFELNLCICECLFTFMQKNRELSSPTISSDDSIFSTIWRGKSVSVKEFQNRWTHSFSFPYSWFGCLFYVLLRPCFKNLAKSKSKELSYPSRSGATPTRQELHFISSSVHLIGALFDLNVACGAPFLHFIELLLMNFRGWEVVQHIHSKMFAWMDVCSWDEEIHSVGSTEFIDRGDKDVHSTEAVSLTESIHKFMQGVIVSNIESRSSPIV</sequence>
<organism evidence="2 3">
    <name type="scientific">Aduncisulcus paluster</name>
    <dbReference type="NCBI Taxonomy" id="2918883"/>
    <lineage>
        <taxon>Eukaryota</taxon>
        <taxon>Metamonada</taxon>
        <taxon>Carpediemonas-like organisms</taxon>
        <taxon>Aduncisulcus</taxon>
    </lineage>
</organism>
<proteinExistence type="predicted"/>
<feature type="compositionally biased region" description="Low complexity" evidence="1">
    <location>
        <begin position="500"/>
        <end position="511"/>
    </location>
</feature>
<protein>
    <submittedName>
        <fullName evidence="2">Uncharacterized protein</fullName>
    </submittedName>
</protein>
<evidence type="ECO:0000256" key="1">
    <source>
        <dbReference type="SAM" id="MobiDB-lite"/>
    </source>
</evidence>
<dbReference type="Proteomes" id="UP001057375">
    <property type="component" value="Unassembled WGS sequence"/>
</dbReference>
<dbReference type="InterPro" id="IPR029060">
    <property type="entry name" value="PIN-like_dom_sf"/>
</dbReference>
<feature type="region of interest" description="Disordered" evidence="1">
    <location>
        <begin position="302"/>
        <end position="327"/>
    </location>
</feature>
<evidence type="ECO:0000313" key="3">
    <source>
        <dbReference type="Proteomes" id="UP001057375"/>
    </source>
</evidence>
<accession>A0ABQ5KT30</accession>
<reference evidence="2" key="1">
    <citation type="submission" date="2022-03" db="EMBL/GenBank/DDBJ databases">
        <title>Draft genome sequence of Aduncisulcus paluster, a free-living microaerophilic Fornicata.</title>
        <authorList>
            <person name="Yuyama I."/>
            <person name="Kume K."/>
            <person name="Tamura T."/>
            <person name="Inagaki Y."/>
            <person name="Hashimoto T."/>
        </authorList>
    </citation>
    <scope>NUCLEOTIDE SEQUENCE</scope>
    <source>
        <strain evidence="2">NY0171</strain>
    </source>
</reference>
<dbReference type="EMBL" id="BQXS01011031">
    <property type="protein sequence ID" value="GKT35628.1"/>
    <property type="molecule type" value="Genomic_DNA"/>
</dbReference>
<evidence type="ECO:0000313" key="2">
    <source>
        <dbReference type="EMBL" id="GKT35628.1"/>
    </source>
</evidence>
<name>A0ABQ5KT30_9EUKA</name>
<feature type="compositionally biased region" description="Basic residues" evidence="1">
    <location>
        <begin position="307"/>
        <end position="327"/>
    </location>
</feature>
<dbReference type="Gene3D" id="3.40.50.1010">
    <property type="entry name" value="5'-nuclease"/>
    <property type="match status" value="1"/>
</dbReference>